<sequence length="68" mass="7734">MGALRTSIQNDNTTKTSQNYLDASDSNKNNYNTAVNNANGVITATNIQIWMLMRLMAWQIKSIQQKQR</sequence>
<dbReference type="InterPro" id="IPR009063">
    <property type="entry name" value="Ig/albumin-bd_sf"/>
</dbReference>
<dbReference type="Gene3D" id="1.20.5.420">
    <property type="entry name" value="Immunoglobulin FC, subunit C"/>
    <property type="match status" value="1"/>
</dbReference>
<organism evidence="3 4">
    <name type="scientific">Staphylococcus aureus</name>
    <dbReference type="NCBI Taxonomy" id="1280"/>
    <lineage>
        <taxon>Bacteria</taxon>
        <taxon>Bacillati</taxon>
        <taxon>Bacillota</taxon>
        <taxon>Bacilli</taxon>
        <taxon>Bacillales</taxon>
        <taxon>Staphylococcaceae</taxon>
        <taxon>Staphylococcus</taxon>
    </lineage>
</organism>
<feature type="region of interest" description="Disordered" evidence="2">
    <location>
        <begin position="1"/>
        <end position="26"/>
    </location>
</feature>
<evidence type="ECO:0000313" key="4">
    <source>
        <dbReference type="Proteomes" id="UP000254502"/>
    </source>
</evidence>
<dbReference type="SUPFAM" id="SSF46997">
    <property type="entry name" value="Bacterial immunoglobulin/albumin-binding domains"/>
    <property type="match status" value="1"/>
</dbReference>
<keyword evidence="1" id="KW-0677">Repeat</keyword>
<accession>A0A380E3H8</accession>
<dbReference type="AlphaFoldDB" id="A0A380E3H8"/>
<evidence type="ECO:0000256" key="2">
    <source>
        <dbReference type="SAM" id="MobiDB-lite"/>
    </source>
</evidence>
<dbReference type="Proteomes" id="UP000254502">
    <property type="component" value="Unassembled WGS sequence"/>
</dbReference>
<dbReference type="EMBL" id="UHAQ01000004">
    <property type="protein sequence ID" value="SUK93811.1"/>
    <property type="molecule type" value="Genomic_DNA"/>
</dbReference>
<proteinExistence type="predicted"/>
<evidence type="ECO:0000313" key="3">
    <source>
        <dbReference type="EMBL" id="SUK93811.1"/>
    </source>
</evidence>
<dbReference type="Pfam" id="PF07554">
    <property type="entry name" value="FIVAR"/>
    <property type="match status" value="1"/>
</dbReference>
<gene>
    <name evidence="3" type="primary">ebhA_8</name>
    <name evidence="3" type="ORF">NCTC5664_03266</name>
</gene>
<protein>
    <submittedName>
        <fullName evidence="3">Staphylococcal surface anchored protein</fullName>
    </submittedName>
</protein>
<name>A0A380E3H8_STAAU</name>
<evidence type="ECO:0000256" key="1">
    <source>
        <dbReference type="ARBA" id="ARBA00022737"/>
    </source>
</evidence>
<reference evidence="3 4" key="1">
    <citation type="submission" date="2018-06" db="EMBL/GenBank/DDBJ databases">
        <authorList>
            <consortium name="Pathogen Informatics"/>
            <person name="Doyle S."/>
        </authorList>
    </citation>
    <scope>NUCLEOTIDE SEQUENCE [LARGE SCALE GENOMIC DNA]</scope>
    <source>
        <strain evidence="3 4">NCTC5664</strain>
    </source>
</reference>